<feature type="transmembrane region" description="Helical" evidence="1">
    <location>
        <begin position="187"/>
        <end position="216"/>
    </location>
</feature>
<protein>
    <submittedName>
        <fullName evidence="2">Uncharacterized protein</fullName>
    </submittedName>
</protein>
<feature type="transmembrane region" description="Helical" evidence="1">
    <location>
        <begin position="333"/>
        <end position="353"/>
    </location>
</feature>
<evidence type="ECO:0000256" key="1">
    <source>
        <dbReference type="SAM" id="Phobius"/>
    </source>
</evidence>
<dbReference type="RefSeq" id="WP_194707065.1">
    <property type="nucleotide sequence ID" value="NZ_JADKPN010000006.1"/>
</dbReference>
<dbReference type="EMBL" id="JADKPN010000006">
    <property type="protein sequence ID" value="MBF4763888.1"/>
    <property type="molecule type" value="Genomic_DNA"/>
</dbReference>
<reference evidence="2" key="1">
    <citation type="submission" date="2020-11" db="EMBL/GenBank/DDBJ databases">
        <title>Nocardioides sp. nov., isolated from Soil of Cynanchum wilfordii Hemsley rhizosphere.</title>
        <authorList>
            <person name="Lee J.-S."/>
            <person name="Suh M.K."/>
            <person name="Kim J.-S."/>
        </authorList>
    </citation>
    <scope>NUCLEOTIDE SEQUENCE</scope>
    <source>
        <strain evidence="2">KCTC 19275</strain>
    </source>
</reference>
<gene>
    <name evidence="2" type="ORF">ISU07_12195</name>
</gene>
<feature type="transmembrane region" description="Helical" evidence="1">
    <location>
        <begin position="360"/>
        <end position="381"/>
    </location>
</feature>
<feature type="transmembrane region" description="Helical" evidence="1">
    <location>
        <begin position="33"/>
        <end position="56"/>
    </location>
</feature>
<organism evidence="2 3">
    <name type="scientific">Nocardioides islandensis</name>
    <dbReference type="NCBI Taxonomy" id="433663"/>
    <lineage>
        <taxon>Bacteria</taxon>
        <taxon>Bacillati</taxon>
        <taxon>Actinomycetota</taxon>
        <taxon>Actinomycetes</taxon>
        <taxon>Propionibacteriales</taxon>
        <taxon>Nocardioidaceae</taxon>
        <taxon>Nocardioides</taxon>
    </lineage>
</organism>
<feature type="transmembrane region" description="Helical" evidence="1">
    <location>
        <begin position="163"/>
        <end position="181"/>
    </location>
</feature>
<accession>A0A930YEM3</accession>
<dbReference type="Proteomes" id="UP000640489">
    <property type="component" value="Unassembled WGS sequence"/>
</dbReference>
<keyword evidence="3" id="KW-1185">Reference proteome</keyword>
<feature type="transmembrane region" description="Helical" evidence="1">
    <location>
        <begin position="134"/>
        <end position="156"/>
    </location>
</feature>
<feature type="transmembrane region" description="Helical" evidence="1">
    <location>
        <begin position="109"/>
        <end position="128"/>
    </location>
</feature>
<sequence length="571" mass="61343">MTSRDVPTRVRSHGSRRRRAAVRRVLTRRNLPLAVVLLAVLVQGVLLVVFASRLYFFGGDDWDFLLFRGTIPGVNRGWFVPHYDHWSTAAIAIYRVLFHFFGLRHYLPYGLVVIVFHLTACLLLYALLRRAGSGAWAAAAATVVGVFLGAGAQAILWDVELTLLGSLVCGFAALLVLQGGADAGRLRVVWGLLVLALSFSGLGITVIGCAALFVLLRSGWREALAVASVPTLVFAVWFVWIGHTGADAGQSSAWELTQVPSQVWLVITSALESTSAIPGTGGVLLLVLVAGTTLSHETPRPLRDLALAGIGASLFQTFLTALVRPGIASTGRYTYLVVIFLLPAVAVCLAALARRTPEPRWLVGLLGGVLVLGVAANGVYLEHKYYSATRSYTDAWPGTIRGIVAASADRQRVLTENPEEWFSEGFSPSLVASEAIRDKLPPGHATAAERLEAERQFYVGVSDEPFSLMSGGEVSLLYFLDPIQAGEGCGTYRAAADAGVITVDIGSAGNEVAVRSDSTSVRTYLVRDGRESDERTWSIDPDDTTYVASTAKDAQLVMVFNRGGTYTVCRG</sequence>
<feature type="transmembrane region" description="Helical" evidence="1">
    <location>
        <begin position="305"/>
        <end position="327"/>
    </location>
</feature>
<keyword evidence="1" id="KW-0812">Transmembrane</keyword>
<feature type="transmembrane region" description="Helical" evidence="1">
    <location>
        <begin position="223"/>
        <end position="243"/>
    </location>
</feature>
<proteinExistence type="predicted"/>
<keyword evidence="1" id="KW-1133">Transmembrane helix</keyword>
<evidence type="ECO:0000313" key="2">
    <source>
        <dbReference type="EMBL" id="MBF4763888.1"/>
    </source>
</evidence>
<evidence type="ECO:0000313" key="3">
    <source>
        <dbReference type="Proteomes" id="UP000640489"/>
    </source>
</evidence>
<comment type="caution">
    <text evidence="2">The sequence shown here is derived from an EMBL/GenBank/DDBJ whole genome shotgun (WGS) entry which is preliminary data.</text>
</comment>
<keyword evidence="1" id="KW-0472">Membrane</keyword>
<feature type="transmembrane region" description="Helical" evidence="1">
    <location>
        <begin position="263"/>
        <end position="293"/>
    </location>
</feature>
<dbReference type="AlphaFoldDB" id="A0A930YEM3"/>
<name>A0A930YEM3_9ACTN</name>